<dbReference type="PANTHER" id="PTHR35813">
    <property type="entry name" value="INNER MEMBRANE PROTEIN YBAN"/>
    <property type="match status" value="1"/>
</dbReference>
<evidence type="ECO:0000313" key="3">
    <source>
        <dbReference type="EMBL" id="MBC5850743.1"/>
    </source>
</evidence>
<dbReference type="Pfam" id="PF04304">
    <property type="entry name" value="DUF454"/>
    <property type="match status" value="1"/>
</dbReference>
<dbReference type="GO" id="GO:0005886">
    <property type="term" value="C:plasma membrane"/>
    <property type="evidence" value="ECO:0007669"/>
    <property type="project" value="UniProtKB-SubCell"/>
</dbReference>
<reference evidence="3" key="1">
    <citation type="submission" date="2020-08" db="EMBL/GenBank/DDBJ databases">
        <title>Genome Sequencing and Pan-Genome Analysis of Migratory bird Vibrio Strains, Inner Mongolia.</title>
        <authorList>
            <person name="Zheng L."/>
        </authorList>
    </citation>
    <scope>NUCLEOTIDE SEQUENCE</scope>
    <source>
        <strain evidence="3">M13F</strain>
    </source>
</reference>
<dbReference type="PANTHER" id="PTHR35813:SF1">
    <property type="entry name" value="INNER MEMBRANE PROTEIN YBAN"/>
    <property type="match status" value="1"/>
</dbReference>
<dbReference type="EMBL" id="JACRUP010000003">
    <property type="protein sequence ID" value="MBC5850743.1"/>
    <property type="molecule type" value="Genomic_DNA"/>
</dbReference>
<dbReference type="PIRSF" id="PIRSF016789">
    <property type="entry name" value="DUF454"/>
    <property type="match status" value="1"/>
</dbReference>
<keyword evidence="1" id="KW-0997">Cell inner membrane</keyword>
<keyword evidence="1" id="KW-1003">Cell membrane</keyword>
<sequence>MINIRHVLLNVVGGLSVALGLLGVILPLLPTTPFLLLASACFARSSPRFHSWLHRHATLGPILLNWQQNRAVSKRVKWRGALCMVASFALSISLVPLMWLKIMLLGLLVILLGWFLRLPTYELVANQQENH</sequence>
<proteinExistence type="predicted"/>
<evidence type="ECO:0000313" key="4">
    <source>
        <dbReference type="Proteomes" id="UP000615796"/>
    </source>
</evidence>
<keyword evidence="2" id="KW-1133">Transmembrane helix</keyword>
<dbReference type="InterPro" id="IPR007401">
    <property type="entry name" value="DUF454"/>
</dbReference>
<dbReference type="RefSeq" id="WP_115152653.1">
    <property type="nucleotide sequence ID" value="NZ_CAWQCN010000023.1"/>
</dbReference>
<feature type="transmembrane region" description="Helical" evidence="2">
    <location>
        <begin position="7"/>
        <end position="29"/>
    </location>
</feature>
<comment type="subcellular location">
    <subcellularLocation>
        <location evidence="1">Cell inner membrane</location>
        <topology evidence="1">Multi-pass membrane protein</topology>
    </subcellularLocation>
</comment>
<feature type="transmembrane region" description="Helical" evidence="2">
    <location>
        <begin position="102"/>
        <end position="118"/>
    </location>
</feature>
<comment type="caution">
    <text evidence="3">The sequence shown here is derived from an EMBL/GenBank/DDBJ whole genome shotgun (WGS) entry which is preliminary data.</text>
</comment>
<gene>
    <name evidence="3" type="ORF">H8Q88_07175</name>
</gene>
<dbReference type="OrthoDB" id="9816293at2"/>
<protein>
    <recommendedName>
        <fullName evidence="1">Inner membrane protein</fullName>
    </recommendedName>
</protein>
<dbReference type="AlphaFoldDB" id="A0A9X0UM55"/>
<keyword evidence="1 2" id="KW-0472">Membrane</keyword>
<organism evidence="3 4">
    <name type="scientific">Vibrio metschnikovii</name>
    <dbReference type="NCBI Taxonomy" id="28172"/>
    <lineage>
        <taxon>Bacteria</taxon>
        <taxon>Pseudomonadati</taxon>
        <taxon>Pseudomonadota</taxon>
        <taxon>Gammaproteobacteria</taxon>
        <taxon>Vibrionales</taxon>
        <taxon>Vibrionaceae</taxon>
        <taxon>Vibrio</taxon>
    </lineage>
</organism>
<evidence type="ECO:0000256" key="1">
    <source>
        <dbReference type="PIRNR" id="PIRNR016789"/>
    </source>
</evidence>
<dbReference type="Proteomes" id="UP000615796">
    <property type="component" value="Unassembled WGS sequence"/>
</dbReference>
<accession>A0A9X0UM55</accession>
<name>A0A9X0UM55_VIBME</name>
<evidence type="ECO:0000256" key="2">
    <source>
        <dbReference type="SAM" id="Phobius"/>
    </source>
</evidence>
<keyword evidence="4" id="KW-1185">Reference proteome</keyword>
<keyword evidence="2" id="KW-0812">Transmembrane</keyword>